<organism evidence="2">
    <name type="scientific">marine sediment metagenome</name>
    <dbReference type="NCBI Taxonomy" id="412755"/>
    <lineage>
        <taxon>unclassified sequences</taxon>
        <taxon>metagenomes</taxon>
        <taxon>ecological metagenomes</taxon>
    </lineage>
</organism>
<keyword evidence="1" id="KW-1133">Transmembrane helix</keyword>
<evidence type="ECO:0000256" key="1">
    <source>
        <dbReference type="SAM" id="Phobius"/>
    </source>
</evidence>
<gene>
    <name evidence="2" type="ORF">LCGC14_1958540</name>
</gene>
<dbReference type="EMBL" id="LAZR01021513">
    <property type="protein sequence ID" value="KKL85061.1"/>
    <property type="molecule type" value="Genomic_DNA"/>
</dbReference>
<sequence length="69" mass="8043">MEQDPNPRVRSGQTILFLLLVLLITTVMAMIYYKSIVLAFISLITMGLMYWLDKKIDAIKKEDGHKRKE</sequence>
<keyword evidence="1" id="KW-0472">Membrane</keyword>
<keyword evidence="1" id="KW-0812">Transmembrane</keyword>
<feature type="transmembrane region" description="Helical" evidence="1">
    <location>
        <begin position="12"/>
        <end position="30"/>
    </location>
</feature>
<accession>A0A0F9G3L2</accession>
<feature type="transmembrane region" description="Helical" evidence="1">
    <location>
        <begin position="36"/>
        <end position="52"/>
    </location>
</feature>
<evidence type="ECO:0000313" key="2">
    <source>
        <dbReference type="EMBL" id="KKL85061.1"/>
    </source>
</evidence>
<reference evidence="2" key="1">
    <citation type="journal article" date="2015" name="Nature">
        <title>Complex archaea that bridge the gap between prokaryotes and eukaryotes.</title>
        <authorList>
            <person name="Spang A."/>
            <person name="Saw J.H."/>
            <person name="Jorgensen S.L."/>
            <person name="Zaremba-Niedzwiedzka K."/>
            <person name="Martijn J."/>
            <person name="Lind A.E."/>
            <person name="van Eijk R."/>
            <person name="Schleper C."/>
            <person name="Guy L."/>
            <person name="Ettema T.J."/>
        </authorList>
    </citation>
    <scope>NUCLEOTIDE SEQUENCE</scope>
</reference>
<dbReference type="AlphaFoldDB" id="A0A0F9G3L2"/>
<name>A0A0F9G3L2_9ZZZZ</name>
<protein>
    <submittedName>
        <fullName evidence="2">Uncharacterized protein</fullName>
    </submittedName>
</protein>
<proteinExistence type="predicted"/>
<comment type="caution">
    <text evidence="2">The sequence shown here is derived from an EMBL/GenBank/DDBJ whole genome shotgun (WGS) entry which is preliminary data.</text>
</comment>